<evidence type="ECO:0000313" key="2">
    <source>
        <dbReference type="EMBL" id="OMJ89669.1"/>
    </source>
</evidence>
<dbReference type="PANTHER" id="PTHR21248">
    <property type="entry name" value="CARDIOLIPIN SYNTHASE"/>
    <property type="match status" value="1"/>
</dbReference>
<dbReference type="Proteomes" id="UP000187209">
    <property type="component" value="Unassembled WGS sequence"/>
</dbReference>
<dbReference type="GO" id="GO:0030572">
    <property type="term" value="F:phosphatidyltransferase activity"/>
    <property type="evidence" value="ECO:0007669"/>
    <property type="project" value="UniProtKB-ARBA"/>
</dbReference>
<dbReference type="Gene3D" id="3.30.870.10">
    <property type="entry name" value="Endonuclease Chain A"/>
    <property type="match status" value="2"/>
</dbReference>
<feature type="domain" description="PLD phosphodiesterase" evidence="1">
    <location>
        <begin position="278"/>
        <end position="304"/>
    </location>
</feature>
<dbReference type="SUPFAM" id="SSF56024">
    <property type="entry name" value="Phospholipase D/nuclease"/>
    <property type="match status" value="2"/>
</dbReference>
<dbReference type="InterPro" id="IPR025202">
    <property type="entry name" value="PLD-like_dom"/>
</dbReference>
<dbReference type="SMART" id="SM00155">
    <property type="entry name" value="PLDc"/>
    <property type="match status" value="2"/>
</dbReference>
<accession>A0A1R2CKY2</accession>
<dbReference type="Pfam" id="PF13091">
    <property type="entry name" value="PLDc_2"/>
    <property type="match status" value="2"/>
</dbReference>
<protein>
    <recommendedName>
        <fullName evidence="1">PLD phosphodiesterase domain-containing protein</fullName>
    </recommendedName>
</protein>
<feature type="domain" description="PLD phosphodiesterase" evidence="1">
    <location>
        <begin position="107"/>
        <end position="133"/>
    </location>
</feature>
<keyword evidence="3" id="KW-1185">Reference proteome</keyword>
<dbReference type="InterPro" id="IPR001736">
    <property type="entry name" value="PLipase_D/transphosphatidylase"/>
</dbReference>
<name>A0A1R2CKY2_9CILI</name>
<organism evidence="2 3">
    <name type="scientific">Stentor coeruleus</name>
    <dbReference type="NCBI Taxonomy" id="5963"/>
    <lineage>
        <taxon>Eukaryota</taxon>
        <taxon>Sar</taxon>
        <taxon>Alveolata</taxon>
        <taxon>Ciliophora</taxon>
        <taxon>Postciliodesmatophora</taxon>
        <taxon>Heterotrichea</taxon>
        <taxon>Heterotrichida</taxon>
        <taxon>Stentoridae</taxon>
        <taxon>Stentor</taxon>
    </lineage>
</organism>
<comment type="caution">
    <text evidence="2">The sequence shown here is derived from an EMBL/GenBank/DDBJ whole genome shotgun (WGS) entry which is preliminary data.</text>
</comment>
<dbReference type="GO" id="GO:0032049">
    <property type="term" value="P:cardiolipin biosynthetic process"/>
    <property type="evidence" value="ECO:0007669"/>
    <property type="project" value="UniProtKB-ARBA"/>
</dbReference>
<dbReference type="AlphaFoldDB" id="A0A1R2CKY2"/>
<sequence>MGDIEFINSGDLFFERLWNMIDRSKTNCWILTYHMAESYIADETIRRLINAAERGVDVVLYVDWLNFYPSKHLIEKLRLQGGKVETLNDMNIYTRYINNFGVFTKNIFKRYHEKLCVIDNQVTVGSANFDIEYGQLLFGNDKFYDLNIILTKKCITDAQNLFLEIAGRYNYKLTPHQMEEIEDNKLDLLSCEPYYFRHDIQEYLLYKINRATKRIILAQGYYYNIKKVQKALKRAAKRGVQIELLTTRYRDQMAYKDLSNAKITKNLIKIGASIYEMSDRILHSKAYIIDDDIIAGSFNNDKWSWSMNSELSLLCTDKKFTHLAMDIIDDIKQNSLDIKLNNTKFVAGAYAWFWKWFLNTSEIMMNTKKNYKYFLLNAYVYDESNPIEERFALRMQRIKNFSVKISTLSNLLCS</sequence>
<proteinExistence type="predicted"/>
<dbReference type="PANTHER" id="PTHR21248:SF22">
    <property type="entry name" value="PHOSPHOLIPASE D"/>
    <property type="match status" value="1"/>
</dbReference>
<reference evidence="2 3" key="1">
    <citation type="submission" date="2016-11" db="EMBL/GenBank/DDBJ databases">
        <title>The macronuclear genome of Stentor coeruleus: a giant cell with tiny introns.</title>
        <authorList>
            <person name="Slabodnick M."/>
            <person name="Ruby J.G."/>
            <person name="Reiff S.B."/>
            <person name="Swart E.C."/>
            <person name="Gosai S."/>
            <person name="Prabakaran S."/>
            <person name="Witkowska E."/>
            <person name="Larue G.E."/>
            <person name="Fisher S."/>
            <person name="Freeman R.M."/>
            <person name="Gunawardena J."/>
            <person name="Chu W."/>
            <person name="Stover N.A."/>
            <person name="Gregory B.D."/>
            <person name="Nowacki M."/>
            <person name="Derisi J."/>
            <person name="Roy S.W."/>
            <person name="Marshall W.F."/>
            <person name="Sood P."/>
        </authorList>
    </citation>
    <scope>NUCLEOTIDE SEQUENCE [LARGE SCALE GENOMIC DNA]</scope>
    <source>
        <strain evidence="2">WM001</strain>
    </source>
</reference>
<evidence type="ECO:0000259" key="1">
    <source>
        <dbReference type="PROSITE" id="PS50035"/>
    </source>
</evidence>
<evidence type="ECO:0000313" key="3">
    <source>
        <dbReference type="Proteomes" id="UP000187209"/>
    </source>
</evidence>
<dbReference type="OrthoDB" id="14911at2759"/>
<dbReference type="EMBL" id="MPUH01000120">
    <property type="protein sequence ID" value="OMJ89669.1"/>
    <property type="molecule type" value="Genomic_DNA"/>
</dbReference>
<gene>
    <name evidence="2" type="ORF">SteCoe_8121</name>
</gene>
<dbReference type="PROSITE" id="PS50035">
    <property type="entry name" value="PLD"/>
    <property type="match status" value="2"/>
</dbReference>